<evidence type="ECO:0000256" key="1">
    <source>
        <dbReference type="ARBA" id="ARBA00005964"/>
    </source>
</evidence>
<dbReference type="Gene3D" id="3.40.50.1820">
    <property type="entry name" value="alpha/beta hydrolase"/>
    <property type="match status" value="1"/>
</dbReference>
<dbReference type="InterPro" id="IPR029058">
    <property type="entry name" value="AB_hydrolase_fold"/>
</dbReference>
<reference evidence="5" key="1">
    <citation type="submission" date="2020-06" db="EMBL/GenBank/DDBJ databases">
        <title>Draft genome of Bugula neritina, a colonial animal packing powerful symbionts and potential medicines.</title>
        <authorList>
            <person name="Rayko M."/>
        </authorList>
    </citation>
    <scope>NUCLEOTIDE SEQUENCE [LARGE SCALE GENOMIC DNA]</scope>
    <source>
        <strain evidence="5">Kwan_BN1</strain>
    </source>
</reference>
<name>A0A7J7J152_BUGNE</name>
<dbReference type="PROSITE" id="PS00941">
    <property type="entry name" value="CARBOXYLESTERASE_B_2"/>
    <property type="match status" value="1"/>
</dbReference>
<keyword evidence="2" id="KW-0732">Signal</keyword>
<dbReference type="OrthoDB" id="408631at2759"/>
<sequence>MSFTFFEGIPFAKPPTGERRFSKPEAFGSFEGGSLRAIAPGSACPQMIANAYKLGNEDCLFLNIYTPNATGSLAVMVFIHGGGYYQGASHFWDPSVMVAQGEVVVITFNYRIGALGFMSTGDDKLPGNYGLWDQKLAIEWVKDNIEDYGGDPDRITLFGQSSGAISVMFQMFSSANDNSLFQRALLQSGSALLSTNIVQDPKQLHQQVISSLGCKIDSELKKCLQSKSMEEIQVASWFNFVFMNSLVVVDNDFLYHDVLAILDAFTQQGDSAYTRELVGNFGSYDLFSGWNDQEGMFILGVLPLIDSSFNNVSEGFSEEMLFKALQYFPFTNQGFVSRSKSASFVNDLLMQYYANKHDNTMNNPTTAKKERLRRFIELLGDEVFILPTIQHLQLHSAISDKNTFAYEFKQLLNRPPDSLTWLRTGADHADEGLFVFGFRNKMPGFSYTYNEEEKELSDKMILHWTNFAKTGNPSPTDYMKFSHPETPSYTQLKTGSLEKLSCPFCEKEKVLSAITFALAHNREQNLAATMPDQIKSENKTEALYHDSLSIGKLTLSEPQAIRTLQVLLGVVVIVTVLCLVLIIILIHSRRTANRPSKRVIGKFQLEEKERLS</sequence>
<dbReference type="PANTHER" id="PTHR43903">
    <property type="entry name" value="NEUROLIGIN"/>
    <property type="match status" value="1"/>
</dbReference>
<feature type="domain" description="Carboxylesterase type B" evidence="4">
    <location>
        <begin position="4"/>
        <end position="493"/>
    </location>
</feature>
<proteinExistence type="inferred from homology"/>
<accession>A0A7J7J152</accession>
<evidence type="ECO:0000313" key="6">
    <source>
        <dbReference type="Proteomes" id="UP000593567"/>
    </source>
</evidence>
<keyword evidence="3" id="KW-1133">Transmembrane helix</keyword>
<dbReference type="InterPro" id="IPR002018">
    <property type="entry name" value="CarbesteraseB"/>
</dbReference>
<dbReference type="EMBL" id="VXIV02003251">
    <property type="protein sequence ID" value="KAF6019168.1"/>
    <property type="molecule type" value="Genomic_DNA"/>
</dbReference>
<keyword evidence="6" id="KW-1185">Reference proteome</keyword>
<dbReference type="AlphaFoldDB" id="A0A7J7J152"/>
<keyword evidence="3" id="KW-0472">Membrane</keyword>
<protein>
    <submittedName>
        <fullName evidence="5">CEL</fullName>
    </submittedName>
</protein>
<organism evidence="5 6">
    <name type="scientific">Bugula neritina</name>
    <name type="common">Brown bryozoan</name>
    <name type="synonym">Sertularia neritina</name>
    <dbReference type="NCBI Taxonomy" id="10212"/>
    <lineage>
        <taxon>Eukaryota</taxon>
        <taxon>Metazoa</taxon>
        <taxon>Spiralia</taxon>
        <taxon>Lophotrochozoa</taxon>
        <taxon>Bryozoa</taxon>
        <taxon>Gymnolaemata</taxon>
        <taxon>Cheilostomatida</taxon>
        <taxon>Flustrina</taxon>
        <taxon>Buguloidea</taxon>
        <taxon>Bugulidae</taxon>
        <taxon>Bugula</taxon>
    </lineage>
</organism>
<keyword evidence="3" id="KW-0812">Transmembrane</keyword>
<gene>
    <name evidence="5" type="ORF">EB796_022536</name>
</gene>
<evidence type="ECO:0000256" key="2">
    <source>
        <dbReference type="ARBA" id="ARBA00022729"/>
    </source>
</evidence>
<evidence type="ECO:0000259" key="4">
    <source>
        <dbReference type="Pfam" id="PF00135"/>
    </source>
</evidence>
<feature type="transmembrane region" description="Helical" evidence="3">
    <location>
        <begin position="566"/>
        <end position="588"/>
    </location>
</feature>
<dbReference type="InterPro" id="IPR051093">
    <property type="entry name" value="Neuroligin/BSAL"/>
</dbReference>
<evidence type="ECO:0000256" key="3">
    <source>
        <dbReference type="SAM" id="Phobius"/>
    </source>
</evidence>
<dbReference type="Pfam" id="PF00135">
    <property type="entry name" value="COesterase"/>
    <property type="match status" value="1"/>
</dbReference>
<dbReference type="Proteomes" id="UP000593567">
    <property type="component" value="Unassembled WGS sequence"/>
</dbReference>
<comment type="caution">
    <text evidence="5">The sequence shown here is derived from an EMBL/GenBank/DDBJ whole genome shotgun (WGS) entry which is preliminary data.</text>
</comment>
<dbReference type="InterPro" id="IPR019819">
    <property type="entry name" value="Carboxylesterase_B_CS"/>
</dbReference>
<comment type="similarity">
    <text evidence="1">Belongs to the type-B carboxylesterase/lipase family.</text>
</comment>
<evidence type="ECO:0000313" key="5">
    <source>
        <dbReference type="EMBL" id="KAF6019168.1"/>
    </source>
</evidence>
<dbReference type="SUPFAM" id="SSF53474">
    <property type="entry name" value="alpha/beta-Hydrolases"/>
    <property type="match status" value="1"/>
</dbReference>